<protein>
    <submittedName>
        <fullName evidence="2">Amidohydrolase family protein</fullName>
    </submittedName>
</protein>
<dbReference type="Gene3D" id="3.20.20.140">
    <property type="entry name" value="Metal-dependent hydrolases"/>
    <property type="match status" value="1"/>
</dbReference>
<gene>
    <name evidence="2" type="ORF">E1298_12240</name>
</gene>
<dbReference type="RefSeq" id="WP_131892468.1">
    <property type="nucleotide sequence ID" value="NZ_SMKU01000046.1"/>
</dbReference>
<dbReference type="AlphaFoldDB" id="A0A4R5C2S5"/>
<dbReference type="SUPFAM" id="SSF51338">
    <property type="entry name" value="Composite domain of metallo-dependent hydrolases"/>
    <property type="match status" value="1"/>
</dbReference>
<dbReference type="PANTHER" id="PTHR43135:SF3">
    <property type="entry name" value="ALPHA-D-RIBOSE 1-METHYLPHOSPHONATE 5-TRIPHOSPHATE DIPHOSPHATASE"/>
    <property type="match status" value="1"/>
</dbReference>
<keyword evidence="3" id="KW-1185">Reference proteome</keyword>
<dbReference type="InterPro" id="IPR051781">
    <property type="entry name" value="Metallo-dep_Hydrolase"/>
</dbReference>
<dbReference type="InterPro" id="IPR006680">
    <property type="entry name" value="Amidohydro-rel"/>
</dbReference>
<dbReference type="OrthoDB" id="3514520at2"/>
<evidence type="ECO:0000313" key="3">
    <source>
        <dbReference type="Proteomes" id="UP000294513"/>
    </source>
</evidence>
<evidence type="ECO:0000259" key="1">
    <source>
        <dbReference type="Pfam" id="PF01979"/>
    </source>
</evidence>
<evidence type="ECO:0000313" key="2">
    <source>
        <dbReference type="EMBL" id="TDD91144.1"/>
    </source>
</evidence>
<dbReference type="CDD" id="cd01299">
    <property type="entry name" value="Met_dep_hydrolase_A"/>
    <property type="match status" value="1"/>
</dbReference>
<dbReference type="Gene3D" id="2.30.40.10">
    <property type="entry name" value="Urease, subunit C, domain 1"/>
    <property type="match status" value="1"/>
</dbReference>
<dbReference type="PANTHER" id="PTHR43135">
    <property type="entry name" value="ALPHA-D-RIBOSE 1-METHYLPHOSPHONATE 5-TRIPHOSPHATE DIPHOSPHATASE"/>
    <property type="match status" value="1"/>
</dbReference>
<dbReference type="InterPro" id="IPR057744">
    <property type="entry name" value="OTAase-like"/>
</dbReference>
<comment type="caution">
    <text evidence="2">The sequence shown here is derived from an EMBL/GenBank/DDBJ whole genome shotgun (WGS) entry which is preliminary data.</text>
</comment>
<sequence>MTSGLWLHGATLVTATGRDPEAAGLLIEAGRIAQIGGSAPPGAEVVDCTGLTVTPGLIDAHVHMGLASELEASVGYGISVAELAADMFSNCGQTLRAGFTTVRDCGGIDAGLARVVASGKVPGPRIVQCGPIHCQTGGHGHYASEWEPSELWRGRVVPGLRTLATISDGPEEMRKSVRESFRGGAEFLKLCVTGGVISHHDKLTDTQFSTAEIAVAVAEAAARGTYVTVHAHNVEGIRNAVLAGVRCVEHGTGIDEETAALMADRQVTLVPTLTAVEAVIRNVGGLGLPAHFAERAEQVRDAMIDGLLAAKAASVRVGLGSDLIGPDQSRRGEELTLRSAAESPMEALIAATRVNAGLLGLDGEIGTLEVGKQADLVAFAQNPLDDPALFAEPGNVVLVLQNGVVAKDERTS</sequence>
<dbReference type="InterPro" id="IPR011059">
    <property type="entry name" value="Metal-dep_hydrolase_composite"/>
</dbReference>
<proteinExistence type="predicted"/>
<dbReference type="GO" id="GO:0016810">
    <property type="term" value="F:hydrolase activity, acting on carbon-nitrogen (but not peptide) bonds"/>
    <property type="evidence" value="ECO:0007669"/>
    <property type="project" value="InterPro"/>
</dbReference>
<name>A0A4R5C2S5_9ACTN</name>
<reference evidence="2 3" key="1">
    <citation type="submission" date="2019-03" db="EMBL/GenBank/DDBJ databases">
        <title>Draft genome sequences of novel Actinobacteria.</title>
        <authorList>
            <person name="Sahin N."/>
            <person name="Ay H."/>
            <person name="Saygin H."/>
        </authorList>
    </citation>
    <scope>NUCLEOTIDE SEQUENCE [LARGE SCALE GENOMIC DNA]</scope>
    <source>
        <strain evidence="2 3">H3C3</strain>
    </source>
</reference>
<dbReference type="EMBL" id="SMKU01000046">
    <property type="protein sequence ID" value="TDD91144.1"/>
    <property type="molecule type" value="Genomic_DNA"/>
</dbReference>
<dbReference type="Proteomes" id="UP000294513">
    <property type="component" value="Unassembled WGS sequence"/>
</dbReference>
<organism evidence="2 3">
    <name type="scientific">Actinomadura rubrisoli</name>
    <dbReference type="NCBI Taxonomy" id="2530368"/>
    <lineage>
        <taxon>Bacteria</taxon>
        <taxon>Bacillati</taxon>
        <taxon>Actinomycetota</taxon>
        <taxon>Actinomycetes</taxon>
        <taxon>Streptosporangiales</taxon>
        <taxon>Thermomonosporaceae</taxon>
        <taxon>Actinomadura</taxon>
    </lineage>
</organism>
<dbReference type="Pfam" id="PF01979">
    <property type="entry name" value="Amidohydro_1"/>
    <property type="match status" value="1"/>
</dbReference>
<accession>A0A4R5C2S5</accession>
<keyword evidence="2" id="KW-0378">Hydrolase</keyword>
<dbReference type="SUPFAM" id="SSF51556">
    <property type="entry name" value="Metallo-dependent hydrolases"/>
    <property type="match status" value="1"/>
</dbReference>
<dbReference type="InterPro" id="IPR032466">
    <property type="entry name" value="Metal_Hydrolase"/>
</dbReference>
<feature type="domain" description="Amidohydrolase-related" evidence="1">
    <location>
        <begin position="52"/>
        <end position="404"/>
    </location>
</feature>